<dbReference type="FunFam" id="1.25.40.410:FF:000001">
    <property type="entry name" value="dedicator of cytokinesis protein 9 isoform X2"/>
    <property type="match status" value="1"/>
</dbReference>
<proteinExistence type="inferred from homology"/>
<dbReference type="EMBL" id="AFYH01193140">
    <property type="status" value="NOT_ANNOTATED_CDS"/>
    <property type="molecule type" value="Genomic_DNA"/>
</dbReference>
<dbReference type="Pfam" id="PF20421">
    <property type="entry name" value="DHR-2_Lobe_C"/>
    <property type="match status" value="1"/>
</dbReference>
<dbReference type="Pfam" id="PF20422">
    <property type="entry name" value="DHR-2_Lobe_B"/>
    <property type="match status" value="1"/>
</dbReference>
<dbReference type="GO" id="GO:0051491">
    <property type="term" value="P:positive regulation of filopodium assembly"/>
    <property type="evidence" value="ECO:0007669"/>
    <property type="project" value="TreeGrafter"/>
</dbReference>
<feature type="domain" description="DOCKER" evidence="6">
    <location>
        <begin position="1611"/>
        <end position="2038"/>
    </location>
</feature>
<dbReference type="GeneTree" id="ENSGT00940000155658"/>
<accession>H2ZTS2</accession>
<dbReference type="Gene3D" id="2.60.40.150">
    <property type="entry name" value="C2 domain"/>
    <property type="match status" value="1"/>
</dbReference>
<dbReference type="EMBL" id="AFYH01193139">
    <property type="status" value="NOT_ANNOTATED_CDS"/>
    <property type="molecule type" value="Genomic_DNA"/>
</dbReference>
<protein>
    <submittedName>
        <fullName evidence="7">Dedicator of cytokinesis 11</fullName>
    </submittedName>
</protein>
<keyword evidence="1" id="KW-0344">Guanine-nucleotide releasing factor</keyword>
<dbReference type="EMBL" id="AFYH01193144">
    <property type="status" value="NOT_ANNOTATED_CDS"/>
    <property type="molecule type" value="Genomic_DNA"/>
</dbReference>
<dbReference type="PANTHER" id="PTHR23317">
    <property type="entry name" value="DEDICATOR OF CYTOKINESIS DOCK"/>
    <property type="match status" value="1"/>
</dbReference>
<dbReference type="EMBL" id="AFYH01193141">
    <property type="status" value="NOT_ANNOTATED_CDS"/>
    <property type="molecule type" value="Genomic_DNA"/>
</dbReference>
<dbReference type="InterPro" id="IPR027007">
    <property type="entry name" value="C2_DOCK-type_domain"/>
</dbReference>
<evidence type="ECO:0000259" key="6">
    <source>
        <dbReference type="PROSITE" id="PS51651"/>
    </source>
</evidence>
<dbReference type="GO" id="GO:0005085">
    <property type="term" value="F:guanyl-nucleotide exchange factor activity"/>
    <property type="evidence" value="ECO:0007669"/>
    <property type="project" value="UniProtKB-KW"/>
</dbReference>
<dbReference type="PROSITE" id="PS50003">
    <property type="entry name" value="PH_DOMAIN"/>
    <property type="match status" value="1"/>
</dbReference>
<evidence type="ECO:0000313" key="8">
    <source>
        <dbReference type="Proteomes" id="UP000008672"/>
    </source>
</evidence>
<reference evidence="7" key="3">
    <citation type="submission" date="2025-09" db="UniProtKB">
        <authorList>
            <consortium name="Ensembl"/>
        </authorList>
    </citation>
    <scope>IDENTIFICATION</scope>
</reference>
<dbReference type="PROSITE" id="PS51651">
    <property type="entry name" value="DOCKER"/>
    <property type="match status" value="1"/>
</dbReference>
<dbReference type="InterPro" id="IPR043162">
    <property type="entry name" value="DOCK_C_lobe_C"/>
</dbReference>
<evidence type="ECO:0000256" key="1">
    <source>
        <dbReference type="ARBA" id="ARBA00022658"/>
    </source>
</evidence>
<keyword evidence="8" id="KW-1185">Reference proteome</keyword>
<evidence type="ECO:0000313" key="7">
    <source>
        <dbReference type="Ensembl" id="ENSLACP00000000793.1"/>
    </source>
</evidence>
<dbReference type="InterPro" id="IPR021816">
    <property type="entry name" value="DOCK_C/D_N"/>
</dbReference>
<dbReference type="Gene3D" id="2.30.29.30">
    <property type="entry name" value="Pleckstrin-homology domain (PH domain)/Phosphotyrosine-binding domain (PTB)"/>
    <property type="match status" value="1"/>
</dbReference>
<dbReference type="InterPro" id="IPR046770">
    <property type="entry name" value="DOCKER_Lobe_B"/>
</dbReference>
<dbReference type="EMBL" id="AFYH01193135">
    <property type="status" value="NOT_ANNOTATED_CDS"/>
    <property type="molecule type" value="Genomic_DNA"/>
</dbReference>
<dbReference type="Pfam" id="PF06920">
    <property type="entry name" value="DHR-2_Lobe_A"/>
    <property type="match status" value="1"/>
</dbReference>
<dbReference type="InParanoid" id="H2ZTS2"/>
<dbReference type="EMBL" id="AFYH01193137">
    <property type="status" value="NOT_ANNOTATED_CDS"/>
    <property type="molecule type" value="Genomic_DNA"/>
</dbReference>
<dbReference type="FunFam" id="1.20.58.740:FF:000001">
    <property type="entry name" value="dedicator of cytokinesis protein 9 isoform X1"/>
    <property type="match status" value="1"/>
</dbReference>
<dbReference type="eggNOG" id="KOG1997">
    <property type="taxonomic scope" value="Eukaryota"/>
</dbReference>
<dbReference type="EMBL" id="AFYH01193138">
    <property type="status" value="NOT_ANNOTATED_CDS"/>
    <property type="molecule type" value="Genomic_DNA"/>
</dbReference>
<dbReference type="InterPro" id="IPR037809">
    <property type="entry name" value="C2_Dock-D"/>
</dbReference>
<evidence type="ECO:0000259" key="5">
    <source>
        <dbReference type="PROSITE" id="PS51650"/>
    </source>
</evidence>
<dbReference type="SMART" id="SM00233">
    <property type="entry name" value="PH"/>
    <property type="match status" value="1"/>
</dbReference>
<dbReference type="InterPro" id="IPR046773">
    <property type="entry name" value="DOCKER_Lobe_C"/>
</dbReference>
<dbReference type="PROSITE" id="PS51650">
    <property type="entry name" value="C2_DOCK"/>
    <property type="match status" value="1"/>
</dbReference>
<dbReference type="OMA" id="IAVCMEF"/>
<reference evidence="8" key="1">
    <citation type="submission" date="2011-08" db="EMBL/GenBank/DDBJ databases">
        <title>The draft genome of Latimeria chalumnae.</title>
        <authorList>
            <person name="Di Palma F."/>
            <person name="Alfoldi J."/>
            <person name="Johnson J."/>
            <person name="Berlin A."/>
            <person name="Gnerre S."/>
            <person name="Jaffe D."/>
            <person name="MacCallum I."/>
            <person name="Young S."/>
            <person name="Walker B.J."/>
            <person name="Lander E."/>
            <person name="Lindblad-Toh K."/>
        </authorList>
    </citation>
    <scope>NUCLEOTIDE SEQUENCE [LARGE SCALE GENOMIC DNA]</scope>
    <source>
        <strain evidence="8">Wild caught</strain>
    </source>
</reference>
<dbReference type="Proteomes" id="UP000008672">
    <property type="component" value="Unassembled WGS sequence"/>
</dbReference>
<dbReference type="Gene3D" id="1.20.58.740">
    <property type="match status" value="1"/>
</dbReference>
<dbReference type="Bgee" id="ENSLACG00000000712">
    <property type="expression patterns" value="Expressed in pelvic fin"/>
</dbReference>
<dbReference type="EMBL" id="AFYH01193143">
    <property type="status" value="NOT_ANNOTATED_CDS"/>
    <property type="molecule type" value="Genomic_DNA"/>
</dbReference>
<dbReference type="EMBL" id="AFYH01193142">
    <property type="status" value="NOT_ANNOTATED_CDS"/>
    <property type="molecule type" value="Genomic_DNA"/>
</dbReference>
<dbReference type="CDD" id="cd13267">
    <property type="entry name" value="PH_DOCK-D"/>
    <property type="match status" value="1"/>
</dbReference>
<dbReference type="GO" id="GO:0007264">
    <property type="term" value="P:small GTPase-mediated signal transduction"/>
    <property type="evidence" value="ECO:0007669"/>
    <property type="project" value="InterPro"/>
</dbReference>
<sequence length="2076" mass="238327">MAEVRKFTKRLSKPGTAAELRQSVSEAVRTSVIVEKPKVIEPLDYENVILQRRLQINNDPQRDLFLFPLDDVSVSTITRQWRTSQTTVPANAEKEAQSFFANQCINTYSSDWHVVNYKYEEYSSDFRMLPGKGLRPEKLPTHVFEIDEDADEDSLSLCSQKGGIIKQGWLYKANLNSTYSVSIRTFKRRYCYLTQLHDGSYILNSYKDEHISKESKGSIYLDSCIDTAQCPKMRRYAFELKMQEKYSHYLAAESEQEMEEWMTTLKKIIQTSAESSLLEKRNGDSVEIGLFEEVNSQGKSERFIESLERSMHPELVKYARETDQLNKMSRNEGRHKLLTLDPDAQRLDFSKIDSDFKPFEEKFGKRFILKCRDLSFNLKAHVNETQEGAPTNVEPFFVSFALYDVKSNCKISADFHVDLNPPSVSSMLSNASAQTAADGNPQGLSANEPVIHGFAESLLCSPKQGIFSVANPHPDIFLVARVEKVLQGGIAHCAEPYFKTDTNKTAQKVLKVAKQVCSRLGEYRMPFAWTARSVFKDTQGNLDREGKFCPLYKQDSSKLSNEDLLKFLADFKKPEKTKHQVILGNLNATVECAPPDVPNSVTSSFVPVKPIGGDCKSVIVEIEEFVPDVAKYSQPFAVYKNQLYVYPIQLKYDNQKTFAKARNIAVCVEFKDSDEENARALKKCIYGKPGGPPFITRSYAAVLHHNQNPEFYDEVKIELPIHLHQKHHLLFTFYHISCDIVNKGTTKKREAVESQVGFAWVPLLKDGRIVTCEHQLPVSANLPHGYLSYLEGESKRHSFSDIKWVDGAKLLFKVKSHLVSTIYTQPIQFKLFFSETLHLLSIVTEIGTELVKYLKCLHAVETQVMVQFLPTILTQLFCILTRVSEGEDVAMNSTRVLLHTVSKCHEEGLDQYLRSFIKYVLKIEKIGTSESKPTHEVLVNTMTMILKQSADFLITNKLLKYSWFFFEALTKTMAQYLLVENKIKLPRGQRFSQDYHQALRSLILALVPHITVRYNEIPEEAKNVNLNFAIFIKRCLTFMDRGFTFNLINDYLCGFSLKDPKVLTEYKFEFLEIVCNHEHYIPLNLPMTFVKNRLHKVQDLNLEYFLSEDYCKNHFLVGLLLREVAVALQGRYDIRNIAVTVLKNLLIKHVFDNRYQQKNQQARIALLYLPLFALLLENVQQFAAKDPSSCSPCLSRSASRDDWTFNSMASSTHRSSTIADKETDFGTPSQNYHGFKREDSRGSLKTELTTYCPEHVDSTNSMQRRTSTESNRLHYCRMDQSLVKSLLMCFLHIVKTTSEDVLLSYWNKVSPQELMDSLTILEACVFHFRYRGRRHIARVHDNWISKHLASDRRSQTMPAIRNKARLQHLSSLDNSFTLNSSTYTSGASETDIAHQSLLEGNLATEVCLTVLDTTSGFTQSFKSQLLDSDGHNPLMKKVFDVHLSFLKAGQSEAALKHVFASLRSFINKFPSVFFKGRINMCATFCYEVLKCCTSRLSSTRKEASALLYLLMRNNFEYTKRKTFLRTHLQIIIAVSQLIADVSLSGCSRFQESLSTINNFANSDKAMKATLFPSEVKDLTKRIRTVLMATAQMKEHEKDPEMLVDLQYSLAKSYANTPELRKTWLDSMAKVHVKNGDFSEAAMCYVHMAALVAEFLNRKKSFPFGCSAFKKITANIGEEAAIKEDAGMPDVYYSEEVLLEMLEQCVDGLWKAERYELISEIAKIIIPIYEQHHEFQKLAHLYRTLHQAYMKVLEVMQTGRRLLGTFFRVAFYGQAFFEEEDSKEYIYKEPKLTGLPEFSQRLLKLYCDKFGAENVKIIQDSNKVDANNLDAKYAYIQVTHVKPYFDEKELLERKTDLEKNHNVKRFVFETPYTNSGKKRGDIEEQCKRRSILTTTNTFPYVKKRITVMYEHHVELKPIEVAIDEMKDRTMELQKICASSGVDMIQLQLKLQGCVSVQVNAGPLAYARAFLDDTKSKKHPSKKVKELKEIFRKFIQTCSIALDLNERLIKEDQIEYHEGLKSNFRDMVKELSEIMHEQIFQEDMLHSPWLQNSLHVFRAISGTSPDVGYGSPRFSTTM</sequence>
<dbReference type="InterPro" id="IPR001849">
    <property type="entry name" value="PH_domain"/>
</dbReference>
<dbReference type="InterPro" id="IPR027357">
    <property type="entry name" value="DOCKER_dom"/>
</dbReference>
<dbReference type="InterPro" id="IPR026791">
    <property type="entry name" value="DOCK"/>
</dbReference>
<reference evidence="7" key="2">
    <citation type="submission" date="2025-08" db="UniProtKB">
        <authorList>
            <consortium name="Ensembl"/>
        </authorList>
    </citation>
    <scope>IDENTIFICATION</scope>
</reference>
<dbReference type="PANTHER" id="PTHR23317:SF81">
    <property type="entry name" value="DEDICATOR OF CYTOKINESIS PROTEIN 11"/>
    <property type="match status" value="1"/>
</dbReference>
<evidence type="ECO:0000256" key="3">
    <source>
        <dbReference type="SAM" id="MobiDB-lite"/>
    </source>
</evidence>
<dbReference type="Pfam" id="PF14429">
    <property type="entry name" value="DOCK-C2"/>
    <property type="match status" value="1"/>
</dbReference>
<feature type="domain" description="C2 DOCK-type" evidence="5">
    <location>
        <begin position="640"/>
        <end position="819"/>
    </location>
</feature>
<evidence type="ECO:0000256" key="2">
    <source>
        <dbReference type="PROSITE-ProRule" id="PRU00983"/>
    </source>
</evidence>
<dbReference type="Ensembl" id="ENSLACT00000000801.1">
    <property type="protein sequence ID" value="ENSLACP00000000793.1"/>
    <property type="gene ID" value="ENSLACG00000000712.1"/>
</dbReference>
<feature type="domain" description="PH" evidence="4">
    <location>
        <begin position="163"/>
        <end position="270"/>
    </location>
</feature>
<dbReference type="Pfam" id="PF00169">
    <property type="entry name" value="PH"/>
    <property type="match status" value="1"/>
</dbReference>
<evidence type="ECO:0000259" key="4">
    <source>
        <dbReference type="PROSITE" id="PS50003"/>
    </source>
</evidence>
<dbReference type="HOGENOM" id="CLU_000624_1_0_1"/>
<dbReference type="InterPro" id="IPR046769">
    <property type="entry name" value="DOCKER_Lobe_A"/>
</dbReference>
<dbReference type="Gene3D" id="1.25.40.410">
    <property type="match status" value="1"/>
</dbReference>
<comment type="similarity">
    <text evidence="2">Belongs to the DOCK family.</text>
</comment>
<dbReference type="InterPro" id="IPR011993">
    <property type="entry name" value="PH-like_dom_sf"/>
</dbReference>
<dbReference type="FunCoup" id="H2ZTS2">
    <property type="interactions" value="1175"/>
</dbReference>
<name>H2ZTS2_LATCH</name>
<gene>
    <name evidence="7" type="primary">DOCK11</name>
</gene>
<organism evidence="7 8">
    <name type="scientific">Latimeria chalumnae</name>
    <name type="common">Coelacanth</name>
    <dbReference type="NCBI Taxonomy" id="7897"/>
    <lineage>
        <taxon>Eukaryota</taxon>
        <taxon>Metazoa</taxon>
        <taxon>Chordata</taxon>
        <taxon>Craniata</taxon>
        <taxon>Vertebrata</taxon>
        <taxon>Euteleostomi</taxon>
        <taxon>Coelacanthiformes</taxon>
        <taxon>Coelacanthidae</taxon>
        <taxon>Latimeria</taxon>
    </lineage>
</organism>
<dbReference type="InterPro" id="IPR035892">
    <property type="entry name" value="C2_domain_sf"/>
</dbReference>
<dbReference type="SUPFAM" id="SSF50729">
    <property type="entry name" value="PH domain-like"/>
    <property type="match status" value="1"/>
</dbReference>
<dbReference type="Pfam" id="PF11878">
    <property type="entry name" value="DOCK_C-D_N"/>
    <property type="match status" value="1"/>
</dbReference>
<dbReference type="EMBL" id="AFYH01193136">
    <property type="status" value="NOT_ANNOTATED_CDS"/>
    <property type="molecule type" value="Genomic_DNA"/>
</dbReference>
<dbReference type="STRING" id="7897.ENSLACP00000000793"/>
<dbReference type="CDD" id="cd08697">
    <property type="entry name" value="C2_Dock-D"/>
    <property type="match status" value="1"/>
</dbReference>
<feature type="region of interest" description="Disordered" evidence="3">
    <location>
        <begin position="1214"/>
        <end position="1237"/>
    </location>
</feature>
<dbReference type="InterPro" id="IPR043161">
    <property type="entry name" value="DOCK_C_lobe_A"/>
</dbReference>